<dbReference type="Proteomes" id="UP000672657">
    <property type="component" value="Unassembled WGS sequence"/>
</dbReference>
<dbReference type="Pfam" id="PF16786">
    <property type="entry name" value="RecA_dep_nuc"/>
    <property type="match status" value="1"/>
</dbReference>
<reference evidence="2 3" key="1">
    <citation type="submission" date="2021-03" db="EMBL/GenBank/DDBJ databases">
        <authorList>
            <person name="Peeters C."/>
        </authorList>
    </citation>
    <scope>NUCLEOTIDE SEQUENCE [LARGE SCALE GENOMIC DNA]</scope>
    <source>
        <strain evidence="2 3">LMG 26411</strain>
    </source>
</reference>
<protein>
    <recommendedName>
        <fullName evidence="4">Recombinase</fullName>
    </recommendedName>
</protein>
<feature type="region of interest" description="Disordered" evidence="1">
    <location>
        <begin position="28"/>
        <end position="52"/>
    </location>
</feature>
<dbReference type="Gene3D" id="3.30.40.190">
    <property type="match status" value="1"/>
</dbReference>
<organism evidence="2 3">
    <name type="scientific">Cupriavidus numazuensis</name>
    <dbReference type="NCBI Taxonomy" id="221992"/>
    <lineage>
        <taxon>Bacteria</taxon>
        <taxon>Pseudomonadati</taxon>
        <taxon>Pseudomonadota</taxon>
        <taxon>Betaproteobacteria</taxon>
        <taxon>Burkholderiales</taxon>
        <taxon>Burkholderiaceae</taxon>
        <taxon>Cupriavidus</taxon>
    </lineage>
</organism>
<proteinExistence type="predicted"/>
<gene>
    <name evidence="2" type="ORF">LMG26411_00598</name>
</gene>
<accession>A0ABM8TAU8</accession>
<sequence length="149" mass="16398">MLNRSTKPLKRTPLKRTCGFKQGGAQLARTAAEAKPTKAPKRMRAKRKQATAAERRYMGHVQALGCMLCQHLGLGKTAAIVHHQRTGQGAMRASHYRTVGLCPAHHQHSGYGVHDMGRPQFAAMYGVSEVELVERVRTILVAHLPANEV</sequence>
<dbReference type="EMBL" id="CAJPVI010000002">
    <property type="protein sequence ID" value="CAG2132331.1"/>
    <property type="molecule type" value="Genomic_DNA"/>
</dbReference>
<evidence type="ECO:0000256" key="1">
    <source>
        <dbReference type="SAM" id="MobiDB-lite"/>
    </source>
</evidence>
<evidence type="ECO:0008006" key="4">
    <source>
        <dbReference type="Google" id="ProtNLM"/>
    </source>
</evidence>
<feature type="compositionally biased region" description="Basic residues" evidence="1">
    <location>
        <begin position="38"/>
        <end position="49"/>
    </location>
</feature>
<comment type="caution">
    <text evidence="2">The sequence shown here is derived from an EMBL/GenBank/DDBJ whole genome shotgun (WGS) entry which is preliminary data.</text>
</comment>
<evidence type="ECO:0000313" key="2">
    <source>
        <dbReference type="EMBL" id="CAG2132331.1"/>
    </source>
</evidence>
<dbReference type="InterPro" id="IPR031875">
    <property type="entry name" value="RecA_dep_nuc"/>
</dbReference>
<keyword evidence="3" id="KW-1185">Reference proteome</keyword>
<evidence type="ECO:0000313" key="3">
    <source>
        <dbReference type="Proteomes" id="UP000672657"/>
    </source>
</evidence>
<name>A0ABM8TAU8_9BURK</name>